<name>A0A9W8YC23_9PLEO</name>
<sequence length="146" mass="16229">MAKPWADTPFSLLLIPGTPGAPTVSILNVCIEMANVHNILLRSLNSIYLQCPHISTTNNSTDDVADLMTYITAWTDAVHHHHSLEETLFFPCVEELAKEVGLESGLMGRNVEQHHLFEDGVREMGVYARDVLEGRKGFDSGVLRGW</sequence>
<dbReference type="AlphaFoldDB" id="A0A9W8YC23"/>
<evidence type="ECO:0008006" key="3">
    <source>
        <dbReference type="Google" id="ProtNLM"/>
    </source>
</evidence>
<dbReference type="InterPro" id="IPR053206">
    <property type="entry name" value="Dimeric_xanthone_biosynth"/>
</dbReference>
<evidence type="ECO:0000313" key="2">
    <source>
        <dbReference type="Proteomes" id="UP001140560"/>
    </source>
</evidence>
<gene>
    <name evidence="1" type="ORF">N0V83_003337</name>
</gene>
<dbReference type="Proteomes" id="UP001140560">
    <property type="component" value="Unassembled WGS sequence"/>
</dbReference>
<proteinExistence type="predicted"/>
<evidence type="ECO:0000313" key="1">
    <source>
        <dbReference type="EMBL" id="KAJ4373046.1"/>
    </source>
</evidence>
<dbReference type="OrthoDB" id="58416at2759"/>
<keyword evidence="2" id="KW-1185">Reference proteome</keyword>
<dbReference type="Gene3D" id="1.20.120.520">
    <property type="entry name" value="nmb1532 protein domain like"/>
    <property type="match status" value="1"/>
</dbReference>
<reference evidence="1" key="1">
    <citation type="submission" date="2022-10" db="EMBL/GenBank/DDBJ databases">
        <title>Tapping the CABI collections for fungal endophytes: first genome assemblies for Collariella, Neodidymelliopsis, Ascochyta clinopodiicola, Didymella pomorum, Didymosphaeria variabile, Neocosmospora piperis and Neocucurbitaria cava.</title>
        <authorList>
            <person name="Hill R."/>
        </authorList>
    </citation>
    <scope>NUCLEOTIDE SEQUENCE</scope>
    <source>
        <strain evidence="1">IMI 356814</strain>
    </source>
</reference>
<dbReference type="EMBL" id="JAPEUY010000005">
    <property type="protein sequence ID" value="KAJ4373046.1"/>
    <property type="molecule type" value="Genomic_DNA"/>
</dbReference>
<dbReference type="PANTHER" id="PTHR38048">
    <property type="entry name" value="EXPRESSED PROTEIN"/>
    <property type="match status" value="1"/>
</dbReference>
<comment type="caution">
    <text evidence="1">The sequence shown here is derived from an EMBL/GenBank/DDBJ whole genome shotgun (WGS) entry which is preliminary data.</text>
</comment>
<dbReference type="PANTHER" id="PTHR38048:SF2">
    <property type="entry name" value="HEMERYTHRIN-LIKE DOMAIN-CONTAINING PROTEIN"/>
    <property type="match status" value="1"/>
</dbReference>
<organism evidence="1 2">
    <name type="scientific">Neocucurbitaria cava</name>
    <dbReference type="NCBI Taxonomy" id="798079"/>
    <lineage>
        <taxon>Eukaryota</taxon>
        <taxon>Fungi</taxon>
        <taxon>Dikarya</taxon>
        <taxon>Ascomycota</taxon>
        <taxon>Pezizomycotina</taxon>
        <taxon>Dothideomycetes</taxon>
        <taxon>Pleosporomycetidae</taxon>
        <taxon>Pleosporales</taxon>
        <taxon>Pleosporineae</taxon>
        <taxon>Cucurbitariaceae</taxon>
        <taxon>Neocucurbitaria</taxon>
    </lineage>
</organism>
<protein>
    <recommendedName>
        <fullName evidence="3">Hemerythrin-like domain-containing protein</fullName>
    </recommendedName>
</protein>
<accession>A0A9W8YC23</accession>